<accession>A0A9Q8Q589</accession>
<dbReference type="RefSeq" id="WP_206449904.1">
    <property type="nucleotide sequence ID" value="NZ_CAWQWN010000003.1"/>
</dbReference>
<gene>
    <name evidence="1" type="ORF">MNY72_17520</name>
</gene>
<protein>
    <submittedName>
        <fullName evidence="1">Uncharacterized protein</fullName>
    </submittedName>
</protein>
<dbReference type="EMBL" id="CP093247">
    <property type="protein sequence ID" value="UNH32680.1"/>
    <property type="molecule type" value="Genomic_DNA"/>
</dbReference>
<keyword evidence="1" id="KW-0614">Plasmid</keyword>
<evidence type="ECO:0000313" key="1">
    <source>
        <dbReference type="EMBL" id="UNH32680.1"/>
    </source>
</evidence>
<organism evidence="1 2">
    <name type="scientific">Moellerella wisconsensis</name>
    <dbReference type="NCBI Taxonomy" id="158849"/>
    <lineage>
        <taxon>Bacteria</taxon>
        <taxon>Pseudomonadati</taxon>
        <taxon>Pseudomonadota</taxon>
        <taxon>Gammaproteobacteria</taxon>
        <taxon>Enterobacterales</taxon>
        <taxon>Morganellaceae</taxon>
        <taxon>Moellerella</taxon>
    </lineage>
</organism>
<geneLocation type="plasmid" evidence="1 2">
    <name>pW51-b</name>
</geneLocation>
<dbReference type="AlphaFoldDB" id="A0A9Q8Q589"/>
<sequence>MNKYYQVYGNMLAEKSSEVYPYIPLCEECVQEHEVVLEGEDTNDECFDCGSNGKNDN</sequence>
<evidence type="ECO:0000313" key="2">
    <source>
        <dbReference type="Proteomes" id="UP000829116"/>
    </source>
</evidence>
<name>A0A9Q8Q589_9GAMM</name>
<proteinExistence type="predicted"/>
<reference evidence="1" key="1">
    <citation type="submission" date="2022-03" db="EMBL/GenBank/DDBJ databases">
        <title>ESBL-producing Moellerella wisconsensis and Escherichia marmotae isolated from wild game meat.</title>
        <authorList>
            <person name="Biggel M."/>
        </authorList>
    </citation>
    <scope>NUCLEOTIDE SEQUENCE</scope>
    <source>
        <strain evidence="1">W51</strain>
        <plasmid evidence="1">pW51-b</plasmid>
    </source>
</reference>
<dbReference type="Proteomes" id="UP000829116">
    <property type="component" value="Plasmid pW51-b"/>
</dbReference>